<accession>A0A6A6BVG6</accession>
<dbReference type="Proteomes" id="UP000799537">
    <property type="component" value="Unassembled WGS sequence"/>
</dbReference>
<dbReference type="Gene3D" id="2.30.29.30">
    <property type="entry name" value="Pleckstrin-homology domain (PH domain)/Phosphotyrosine-binding domain (PTB)"/>
    <property type="match status" value="1"/>
</dbReference>
<sequence>LLSSYTLQAADVGLAIDYKQHFDVFRLRVEGEQLLFIAPDVKDAVAWVESLLIAITISDPLEVRKMPQYPSLPSRR</sequence>
<dbReference type="GeneID" id="54563536"/>
<keyword evidence="2" id="KW-1185">Reference proteome</keyword>
<evidence type="ECO:0000313" key="2">
    <source>
        <dbReference type="Proteomes" id="UP000799537"/>
    </source>
</evidence>
<dbReference type="RefSeq" id="XP_033659650.1">
    <property type="nucleotide sequence ID" value="XM_033810264.1"/>
</dbReference>
<dbReference type="AlphaFoldDB" id="A0A6A6BVG6"/>
<gene>
    <name evidence="1" type="ORF">M409DRAFT_32840</name>
</gene>
<feature type="non-terminal residue" evidence="1">
    <location>
        <position position="1"/>
    </location>
</feature>
<evidence type="ECO:0008006" key="3">
    <source>
        <dbReference type="Google" id="ProtNLM"/>
    </source>
</evidence>
<feature type="non-terminal residue" evidence="1">
    <location>
        <position position="76"/>
    </location>
</feature>
<reference evidence="1" key="1">
    <citation type="journal article" date="2020" name="Stud. Mycol.">
        <title>101 Dothideomycetes genomes: a test case for predicting lifestyles and emergence of pathogens.</title>
        <authorList>
            <person name="Haridas S."/>
            <person name="Albert R."/>
            <person name="Binder M."/>
            <person name="Bloem J."/>
            <person name="Labutti K."/>
            <person name="Salamov A."/>
            <person name="Andreopoulos B."/>
            <person name="Baker S."/>
            <person name="Barry K."/>
            <person name="Bills G."/>
            <person name="Bluhm B."/>
            <person name="Cannon C."/>
            <person name="Castanera R."/>
            <person name="Culley D."/>
            <person name="Daum C."/>
            <person name="Ezra D."/>
            <person name="Gonzalez J."/>
            <person name="Henrissat B."/>
            <person name="Kuo A."/>
            <person name="Liang C."/>
            <person name="Lipzen A."/>
            <person name="Lutzoni F."/>
            <person name="Magnuson J."/>
            <person name="Mondo S."/>
            <person name="Nolan M."/>
            <person name="Ohm R."/>
            <person name="Pangilinan J."/>
            <person name="Park H.-J."/>
            <person name="Ramirez L."/>
            <person name="Alfaro M."/>
            <person name="Sun H."/>
            <person name="Tritt A."/>
            <person name="Yoshinaga Y."/>
            <person name="Zwiers L.-H."/>
            <person name="Turgeon B."/>
            <person name="Goodwin S."/>
            <person name="Spatafora J."/>
            <person name="Crous P."/>
            <person name="Grigoriev I."/>
        </authorList>
    </citation>
    <scope>NUCLEOTIDE SEQUENCE</scope>
    <source>
        <strain evidence="1">ATCC 36951</strain>
    </source>
</reference>
<proteinExistence type="predicted"/>
<dbReference type="EMBL" id="ML993649">
    <property type="protein sequence ID" value="KAF2158761.1"/>
    <property type="molecule type" value="Genomic_DNA"/>
</dbReference>
<dbReference type="OrthoDB" id="3644660at2759"/>
<dbReference type="SUPFAM" id="SSF50729">
    <property type="entry name" value="PH domain-like"/>
    <property type="match status" value="1"/>
</dbReference>
<dbReference type="PANTHER" id="PTHR37283:SF1">
    <property type="entry name" value="PH DOMAIN-CONTAINING PROTEIN YHR131C"/>
    <property type="match status" value="1"/>
</dbReference>
<organism evidence="1 2">
    <name type="scientific">Zasmidium cellare ATCC 36951</name>
    <dbReference type="NCBI Taxonomy" id="1080233"/>
    <lineage>
        <taxon>Eukaryota</taxon>
        <taxon>Fungi</taxon>
        <taxon>Dikarya</taxon>
        <taxon>Ascomycota</taxon>
        <taxon>Pezizomycotina</taxon>
        <taxon>Dothideomycetes</taxon>
        <taxon>Dothideomycetidae</taxon>
        <taxon>Mycosphaerellales</taxon>
        <taxon>Mycosphaerellaceae</taxon>
        <taxon>Zasmidium</taxon>
    </lineage>
</organism>
<evidence type="ECO:0000313" key="1">
    <source>
        <dbReference type="EMBL" id="KAF2158761.1"/>
    </source>
</evidence>
<protein>
    <recommendedName>
        <fullName evidence="3">PH domain-containing protein</fullName>
    </recommendedName>
</protein>
<name>A0A6A6BVG6_ZASCE</name>
<dbReference type="InterPro" id="IPR011993">
    <property type="entry name" value="PH-like_dom_sf"/>
</dbReference>
<dbReference type="PANTHER" id="PTHR37283">
    <property type="entry name" value="PH DOMAIN-CONTAINING PROTEIN YHR131C"/>
    <property type="match status" value="1"/>
</dbReference>